<reference evidence="2 3" key="1">
    <citation type="submission" date="2020-06" db="EMBL/GenBank/DDBJ databases">
        <title>Altererythrobacter lutimaris sp. nov., a marine bacterium isolated from a tidal flat.</title>
        <authorList>
            <person name="Kim D."/>
            <person name="Yoo Y."/>
            <person name="Kim J.-J."/>
        </authorList>
    </citation>
    <scope>NUCLEOTIDE SEQUENCE [LARGE SCALE GENOMIC DNA]</scope>
    <source>
        <strain evidence="2 3">JGD-16</strain>
    </source>
</reference>
<dbReference type="CDD" id="cd01949">
    <property type="entry name" value="GGDEF"/>
    <property type="match status" value="1"/>
</dbReference>
<dbReference type="SMART" id="SM00267">
    <property type="entry name" value="GGDEF"/>
    <property type="match status" value="1"/>
</dbReference>
<dbReference type="PROSITE" id="PS50887">
    <property type="entry name" value="GGDEF"/>
    <property type="match status" value="1"/>
</dbReference>
<name>A0A850HDZ7_9SPHN</name>
<dbReference type="SUPFAM" id="SSF55073">
    <property type="entry name" value="Nucleotide cyclase"/>
    <property type="match status" value="1"/>
</dbReference>
<proteinExistence type="predicted"/>
<protein>
    <submittedName>
        <fullName evidence="2">GGDEF domain-containing protein</fullName>
    </submittedName>
</protein>
<feature type="domain" description="GGDEF" evidence="1">
    <location>
        <begin position="167"/>
        <end position="297"/>
    </location>
</feature>
<dbReference type="Pfam" id="PF00990">
    <property type="entry name" value="GGDEF"/>
    <property type="match status" value="1"/>
</dbReference>
<gene>
    <name evidence="2" type="ORF">HUO12_08930</name>
</gene>
<dbReference type="Proteomes" id="UP000546031">
    <property type="component" value="Unassembled WGS sequence"/>
</dbReference>
<evidence type="ECO:0000259" key="1">
    <source>
        <dbReference type="PROSITE" id="PS50887"/>
    </source>
</evidence>
<dbReference type="InterPro" id="IPR043128">
    <property type="entry name" value="Rev_trsase/Diguanyl_cyclase"/>
</dbReference>
<comment type="caution">
    <text evidence="2">The sequence shown here is derived from an EMBL/GenBank/DDBJ whole genome shotgun (WGS) entry which is preliminary data.</text>
</comment>
<dbReference type="PANTHER" id="PTHR44757:SF2">
    <property type="entry name" value="BIOFILM ARCHITECTURE MAINTENANCE PROTEIN MBAA"/>
    <property type="match status" value="1"/>
</dbReference>
<dbReference type="InterPro" id="IPR029787">
    <property type="entry name" value="Nucleotide_cyclase"/>
</dbReference>
<dbReference type="EMBL" id="JABWTA010000001">
    <property type="protein sequence ID" value="NVE95018.1"/>
    <property type="molecule type" value="Genomic_DNA"/>
</dbReference>
<dbReference type="NCBIfam" id="TIGR00254">
    <property type="entry name" value="GGDEF"/>
    <property type="match status" value="1"/>
</dbReference>
<evidence type="ECO:0000313" key="3">
    <source>
        <dbReference type="Proteomes" id="UP000546031"/>
    </source>
</evidence>
<accession>A0A850HDZ7</accession>
<dbReference type="Gene3D" id="3.30.70.270">
    <property type="match status" value="1"/>
</dbReference>
<dbReference type="PANTHER" id="PTHR44757">
    <property type="entry name" value="DIGUANYLATE CYCLASE DGCP"/>
    <property type="match status" value="1"/>
</dbReference>
<dbReference type="InterPro" id="IPR052155">
    <property type="entry name" value="Biofilm_reg_signaling"/>
</dbReference>
<evidence type="ECO:0000313" key="2">
    <source>
        <dbReference type="EMBL" id="NVE95018.1"/>
    </source>
</evidence>
<keyword evidence="3" id="KW-1185">Reference proteome</keyword>
<sequence>MTTGLDVQDGGVLYGILADLGGDIVIKSDRFGFIEQASHGLSEAGFDLSQQLIAPHLADLTDALHAGLVRETYELAMQTGEAPQAIEIPLCAEGLEPQWYALTLRPLPAHAEKEGGPVGAIAVMRCVEQERALQSRLFASAKTDPLTGIANRHAFFANVNRLMLMGQSGAVALFEIDRFRAIGLRFGQQASDSVIEAFAGFLANMLDETHILARIEDNRFAVMLPGVDQREAIDCASEIVSTFAEISRDAELEEMRLTASASVCQLGECLDETLMRGEVALTLARSAGGFRVECGDAIRDSWRSRKTA</sequence>
<dbReference type="InterPro" id="IPR000160">
    <property type="entry name" value="GGDEF_dom"/>
</dbReference>
<organism evidence="2 3">
    <name type="scientific">Altererythrobacter lutimaris</name>
    <dbReference type="NCBI Taxonomy" id="2743979"/>
    <lineage>
        <taxon>Bacteria</taxon>
        <taxon>Pseudomonadati</taxon>
        <taxon>Pseudomonadota</taxon>
        <taxon>Alphaproteobacteria</taxon>
        <taxon>Sphingomonadales</taxon>
        <taxon>Erythrobacteraceae</taxon>
        <taxon>Altererythrobacter</taxon>
    </lineage>
</organism>
<dbReference type="RefSeq" id="WP_176273226.1">
    <property type="nucleotide sequence ID" value="NZ_JABWTA010000001.1"/>
</dbReference>
<dbReference type="AlphaFoldDB" id="A0A850HDZ7"/>